<gene>
    <name evidence="2" type="ORF">E7027_05770</name>
</gene>
<dbReference type="AlphaFoldDB" id="A0A928DR36"/>
<comment type="caution">
    <text evidence="2">The sequence shown here is derived from an EMBL/GenBank/DDBJ whole genome shotgun (WGS) entry which is preliminary data.</text>
</comment>
<dbReference type="SUPFAM" id="SSF117856">
    <property type="entry name" value="AF0104/ALDC/Ptd012-like"/>
    <property type="match status" value="1"/>
</dbReference>
<dbReference type="PIRSF" id="PIRSF016702">
    <property type="entry name" value="DNA_bp_PD1"/>
    <property type="match status" value="1"/>
</dbReference>
<accession>A0A928DR36</accession>
<evidence type="ECO:0000313" key="2">
    <source>
        <dbReference type="EMBL" id="MBE6421611.1"/>
    </source>
</evidence>
<evidence type="ECO:0000259" key="1">
    <source>
        <dbReference type="PROSITE" id="PS51742"/>
    </source>
</evidence>
<protein>
    <submittedName>
        <fullName evidence="2">DUF296 domain-containing protein</fullName>
    </submittedName>
</protein>
<feature type="domain" description="PPC" evidence="1">
    <location>
        <begin position="7"/>
        <end position="142"/>
    </location>
</feature>
<dbReference type="Proteomes" id="UP000725649">
    <property type="component" value="Unassembled WGS sequence"/>
</dbReference>
<dbReference type="PROSITE" id="PS51742">
    <property type="entry name" value="PPC"/>
    <property type="match status" value="1"/>
</dbReference>
<name>A0A928DR36_9BACT</name>
<reference evidence="2" key="1">
    <citation type="submission" date="2019-04" db="EMBL/GenBank/DDBJ databases">
        <title>Evolution of Biomass-Degrading Anaerobic Consortia Revealed by Metagenomics.</title>
        <authorList>
            <person name="Peng X."/>
        </authorList>
    </citation>
    <scope>NUCLEOTIDE SEQUENCE</scope>
    <source>
        <strain evidence="2">SIG66</strain>
    </source>
</reference>
<dbReference type="EMBL" id="SUVG01000006">
    <property type="protein sequence ID" value="MBE6421611.1"/>
    <property type="molecule type" value="Genomic_DNA"/>
</dbReference>
<dbReference type="InterPro" id="IPR025707">
    <property type="entry name" value="DNA_bp_PD1"/>
</dbReference>
<proteinExistence type="predicted"/>
<dbReference type="Gene3D" id="3.30.1330.80">
    <property type="entry name" value="Hypothetical protein, similar to alpha- acetolactate decarboxylase, domain 2"/>
    <property type="match status" value="1"/>
</dbReference>
<organism evidence="2 3">
    <name type="scientific">Candidatus Avelusimicrobium gallicola</name>
    <dbReference type="NCBI Taxonomy" id="2562704"/>
    <lineage>
        <taxon>Bacteria</taxon>
        <taxon>Pseudomonadati</taxon>
        <taxon>Elusimicrobiota</taxon>
        <taxon>Elusimicrobia</taxon>
        <taxon>Elusimicrobiales</taxon>
        <taxon>Elusimicrobiaceae</taxon>
        <taxon>Candidatus Avelusimicrobium</taxon>
    </lineage>
</organism>
<dbReference type="PANTHER" id="PTHR34988">
    <property type="entry name" value="PROTEIN, PUTATIVE-RELATED"/>
    <property type="match status" value="1"/>
</dbReference>
<evidence type="ECO:0000313" key="3">
    <source>
        <dbReference type="Proteomes" id="UP000725649"/>
    </source>
</evidence>
<dbReference type="Pfam" id="PF03479">
    <property type="entry name" value="PCC"/>
    <property type="match status" value="1"/>
</dbReference>
<dbReference type="PANTHER" id="PTHR34988:SF1">
    <property type="entry name" value="DNA-BINDING PROTEIN"/>
    <property type="match status" value="1"/>
</dbReference>
<dbReference type="InterPro" id="IPR005175">
    <property type="entry name" value="PPC_dom"/>
</dbReference>
<dbReference type="CDD" id="cd11378">
    <property type="entry name" value="DUF296"/>
    <property type="match status" value="1"/>
</dbReference>
<sequence length="142" mass="15960">MAEEKPYLTGRTYIFRLPKGKDLLESLADFCHDNQVKCGVVNVVGSVVNATVGYYDQSKKKYEKKVINEEMELLSLMGNISIQDNRPMVHAHVVLADSEFNTVGGHLLPGTKIYVCEAYIQELVGEPKVRRSDKVTKLSLWA</sequence>